<name>A0ABM2ZDB6_GOSHI</name>
<evidence type="ECO:0000313" key="2">
    <source>
        <dbReference type="Proteomes" id="UP000818029"/>
    </source>
</evidence>
<sequence>MFFAIGINRLGIMLSKEKLMDEAHSTTIAWFLIMTDGLATYSEQGRGILFFCWPFHFSFFFMLNWLLLINCFIPLFSQGYAELDFLATIIPDLDRSQDEIYGPQVLERLPCILSCFSIVSSFHVYEMAFSLGGCGKSNVC</sequence>
<organism evidence="2 3">
    <name type="scientific">Gossypium hirsutum</name>
    <name type="common">Upland cotton</name>
    <name type="synonym">Gossypium mexicanum</name>
    <dbReference type="NCBI Taxonomy" id="3635"/>
    <lineage>
        <taxon>Eukaryota</taxon>
        <taxon>Viridiplantae</taxon>
        <taxon>Streptophyta</taxon>
        <taxon>Embryophyta</taxon>
        <taxon>Tracheophyta</taxon>
        <taxon>Spermatophyta</taxon>
        <taxon>Magnoliopsida</taxon>
        <taxon>eudicotyledons</taxon>
        <taxon>Gunneridae</taxon>
        <taxon>Pentapetalae</taxon>
        <taxon>rosids</taxon>
        <taxon>malvids</taxon>
        <taxon>Malvales</taxon>
        <taxon>Malvaceae</taxon>
        <taxon>Malvoideae</taxon>
        <taxon>Gossypium</taxon>
    </lineage>
</organism>
<gene>
    <name evidence="3" type="primary">LOC121212231</name>
</gene>
<keyword evidence="2" id="KW-1185">Reference proteome</keyword>
<dbReference type="RefSeq" id="XP_040940560.1">
    <property type="nucleotide sequence ID" value="XM_041084626.1"/>
</dbReference>
<evidence type="ECO:0000256" key="1">
    <source>
        <dbReference type="SAM" id="Phobius"/>
    </source>
</evidence>
<protein>
    <submittedName>
        <fullName evidence="3">Uncharacterized protein isoform X1</fullName>
    </submittedName>
</protein>
<evidence type="ECO:0000313" key="3">
    <source>
        <dbReference type="RefSeq" id="XP_040940560.1"/>
    </source>
</evidence>
<accession>A0ABM2ZDB6</accession>
<keyword evidence="1" id="KW-1133">Transmembrane helix</keyword>
<proteinExistence type="predicted"/>
<keyword evidence="1" id="KW-0812">Transmembrane</keyword>
<reference evidence="3" key="2">
    <citation type="submission" date="2025-08" db="UniProtKB">
        <authorList>
            <consortium name="RefSeq"/>
        </authorList>
    </citation>
    <scope>IDENTIFICATION</scope>
</reference>
<dbReference type="GeneID" id="121212231"/>
<dbReference type="Proteomes" id="UP000818029">
    <property type="component" value="Chromosome A13"/>
</dbReference>
<keyword evidence="1" id="KW-0472">Membrane</keyword>
<feature type="transmembrane region" description="Helical" evidence="1">
    <location>
        <begin position="48"/>
        <end position="68"/>
    </location>
</feature>
<reference evidence="2" key="1">
    <citation type="journal article" date="2020" name="Nat. Genet.">
        <title>Genomic diversifications of five Gossypium allopolyploid species and their impact on cotton improvement.</title>
        <authorList>
            <person name="Chen Z.J."/>
            <person name="Sreedasyam A."/>
            <person name="Ando A."/>
            <person name="Song Q."/>
            <person name="De Santiago L.M."/>
            <person name="Hulse-Kemp A.M."/>
            <person name="Ding M."/>
            <person name="Ye W."/>
            <person name="Kirkbride R.C."/>
            <person name="Jenkins J."/>
            <person name="Plott C."/>
            <person name="Lovell J."/>
            <person name="Lin Y.M."/>
            <person name="Vaughn R."/>
            <person name="Liu B."/>
            <person name="Simpson S."/>
            <person name="Scheffler B.E."/>
            <person name="Wen L."/>
            <person name="Saski C.A."/>
            <person name="Grover C.E."/>
            <person name="Hu G."/>
            <person name="Conover J.L."/>
            <person name="Carlson J.W."/>
            <person name="Shu S."/>
            <person name="Boston L.B."/>
            <person name="Williams M."/>
            <person name="Peterson D.G."/>
            <person name="McGee K."/>
            <person name="Jones D.C."/>
            <person name="Wendel J.F."/>
            <person name="Stelly D.M."/>
            <person name="Grimwood J."/>
            <person name="Schmutz J."/>
        </authorList>
    </citation>
    <scope>NUCLEOTIDE SEQUENCE [LARGE SCALE GENOMIC DNA]</scope>
    <source>
        <strain evidence="2">cv. TM-1</strain>
    </source>
</reference>